<feature type="chain" id="PRO_5025351032" description="Lytic polysaccharide monooxygenase" evidence="1">
    <location>
        <begin position="22"/>
        <end position="332"/>
    </location>
</feature>
<dbReference type="Proteomes" id="UP000799537">
    <property type="component" value="Unassembled WGS sequence"/>
</dbReference>
<dbReference type="AlphaFoldDB" id="A0A6A6CQT1"/>
<protein>
    <recommendedName>
        <fullName evidence="4">Lytic polysaccharide monooxygenase</fullName>
    </recommendedName>
</protein>
<evidence type="ECO:0000313" key="3">
    <source>
        <dbReference type="Proteomes" id="UP000799537"/>
    </source>
</evidence>
<evidence type="ECO:0008006" key="4">
    <source>
        <dbReference type="Google" id="ProtNLM"/>
    </source>
</evidence>
<dbReference type="Pfam" id="PF19535">
    <property type="entry name" value="DUF6060"/>
    <property type="match status" value="1"/>
</dbReference>
<dbReference type="GeneID" id="54558755"/>
<proteinExistence type="predicted"/>
<feature type="signal peptide" evidence="1">
    <location>
        <begin position="1"/>
        <end position="21"/>
    </location>
</feature>
<dbReference type="InterPro" id="IPR045702">
    <property type="entry name" value="DUF6060"/>
</dbReference>
<sequence length="332" mass="35092">MKTTQMSLACALAALAKTSLAQMANGLPMNAYNSKNCDNAVDHIVEGDIGNQYPDCGTIYSSGIGDPYFETDPAKAGNFLAWFDIPQEISTDPHSCNIILASRDTSGGSLVCGAPLHIFTQPGCIQASVPAEDFVVTWCCSTNCQGITSKKRSEQIEAPAGKVADVAEVKRSNPFAKRPCGVTWSGKGADVYPDANTPIQKVTPTLSCNSEAGCTYSQATAVEESTTNTFMVSSSTEAGLFDIMSETLTLGYTFSSEQSHTVTKTLTFDYSQGQSGYGQWIPNMMCSDGEFGGSTDGCDGIESIPSGQQTACWPIKLADGSPDGTITFLPIN</sequence>
<keyword evidence="3" id="KW-1185">Reference proteome</keyword>
<evidence type="ECO:0000256" key="1">
    <source>
        <dbReference type="SAM" id="SignalP"/>
    </source>
</evidence>
<organism evidence="2 3">
    <name type="scientific">Zasmidium cellare ATCC 36951</name>
    <dbReference type="NCBI Taxonomy" id="1080233"/>
    <lineage>
        <taxon>Eukaryota</taxon>
        <taxon>Fungi</taxon>
        <taxon>Dikarya</taxon>
        <taxon>Ascomycota</taxon>
        <taxon>Pezizomycotina</taxon>
        <taxon>Dothideomycetes</taxon>
        <taxon>Dothideomycetidae</taxon>
        <taxon>Mycosphaerellales</taxon>
        <taxon>Mycosphaerellaceae</taxon>
        <taxon>Zasmidium</taxon>
    </lineage>
</organism>
<evidence type="ECO:0000313" key="2">
    <source>
        <dbReference type="EMBL" id="KAF2169431.1"/>
    </source>
</evidence>
<reference evidence="2" key="1">
    <citation type="journal article" date="2020" name="Stud. Mycol.">
        <title>101 Dothideomycetes genomes: a test case for predicting lifestyles and emergence of pathogens.</title>
        <authorList>
            <person name="Haridas S."/>
            <person name="Albert R."/>
            <person name="Binder M."/>
            <person name="Bloem J."/>
            <person name="Labutti K."/>
            <person name="Salamov A."/>
            <person name="Andreopoulos B."/>
            <person name="Baker S."/>
            <person name="Barry K."/>
            <person name="Bills G."/>
            <person name="Bluhm B."/>
            <person name="Cannon C."/>
            <person name="Castanera R."/>
            <person name="Culley D."/>
            <person name="Daum C."/>
            <person name="Ezra D."/>
            <person name="Gonzalez J."/>
            <person name="Henrissat B."/>
            <person name="Kuo A."/>
            <person name="Liang C."/>
            <person name="Lipzen A."/>
            <person name="Lutzoni F."/>
            <person name="Magnuson J."/>
            <person name="Mondo S."/>
            <person name="Nolan M."/>
            <person name="Ohm R."/>
            <person name="Pangilinan J."/>
            <person name="Park H.-J."/>
            <person name="Ramirez L."/>
            <person name="Alfaro M."/>
            <person name="Sun H."/>
            <person name="Tritt A."/>
            <person name="Yoshinaga Y."/>
            <person name="Zwiers L.-H."/>
            <person name="Turgeon B."/>
            <person name="Goodwin S."/>
            <person name="Spatafora J."/>
            <person name="Crous P."/>
            <person name="Grigoriev I."/>
        </authorList>
    </citation>
    <scope>NUCLEOTIDE SEQUENCE</scope>
    <source>
        <strain evidence="2">ATCC 36951</strain>
    </source>
</reference>
<keyword evidence="1" id="KW-0732">Signal</keyword>
<dbReference type="RefSeq" id="XP_033670320.1">
    <property type="nucleotide sequence ID" value="XM_033805483.1"/>
</dbReference>
<name>A0A6A6CQT1_ZASCE</name>
<gene>
    <name evidence="2" type="ORF">M409DRAFT_20650</name>
</gene>
<dbReference type="OrthoDB" id="3634414at2759"/>
<dbReference type="EMBL" id="ML993588">
    <property type="protein sequence ID" value="KAF2169431.1"/>
    <property type="molecule type" value="Genomic_DNA"/>
</dbReference>
<accession>A0A6A6CQT1</accession>